<protein>
    <submittedName>
        <fullName evidence="2">Glycosyl transferase family 2</fullName>
    </submittedName>
</protein>
<dbReference type="PANTHER" id="PTHR43685:SF2">
    <property type="entry name" value="GLYCOSYLTRANSFERASE 2-LIKE DOMAIN-CONTAINING PROTEIN"/>
    <property type="match status" value="1"/>
</dbReference>
<sequence length="839" mass="94966">MVRNLDRLTSAELISDYAEKFMKLRMAIEATALRTESRDFRFLLAHQATSGGLTFSQIKELLLYNRADLVEQEITDPVRLGSLGRVLLLQADSAEDQRLGRRCLELSNNLTPAKKGSTRLRRLLVEDLIEAGDYEYARELLNRYPDVDREYFGYLRAETYNPFREGLGHKRAEEWLENFNQSFTQNDLLPIKLSKRAGTPFDRLQAETPHDLRTRVPVSEGEIPDVTVVLTTYKPTREGLMTSVGSILAQTWTNLELLIVDDASGEEYQDVINEVVNLDPRIRLITCEQNGGTYRARNIGFSQARGELVTGQDDDDWSHPQRLELQVEALELNKAAPGCRTRAISCTENLSRVRRGYKPEGANASSLMVRRNVMNAAGGFLPIRKAADNELAQRIEAITGQAIIDIKKPLAIIRILKDSLSRSHFRPGWQHPARRQFRSAYNFWHRHAPKADLQLDPNEFPPISIPRALRADPNSFPTRVEVVFAGDWRHFGGPQKSMLEEITALTESGYSVGILHLEAARFMATETQPLCEPIQKLVNAGKVQEVLYDDPVEVELLILRYPPILQFPPASPSALNVKRLIVLANQAPAELDGSDIRYLVSDCHKNANLMFKRWPLWVPQGPQVRDAIRSYLNEASLAEFDMPGIVNPGEWRTDRGSRRSLIPVVGRHSRDNPMKWPNSAETLARVYPGEGIFDVRILGGAKVALQVLDTTIEPPGWTVYSANEMSPLSFLQSLDYYVFYQHEQAIEAFGRAILEALATGLVVILPERFRQVFGEAAVYKAPKDVLKTIRYFHEHPIAYEEQSKRALQAVEQRFSHKSYRELIAPILAEPVESVALEEV</sequence>
<evidence type="ECO:0000259" key="1">
    <source>
        <dbReference type="Pfam" id="PF00535"/>
    </source>
</evidence>
<name>A0A543AGH3_9MICC</name>
<keyword evidence="2" id="KW-0808">Transferase</keyword>
<dbReference type="InterPro" id="IPR001173">
    <property type="entry name" value="Glyco_trans_2-like"/>
</dbReference>
<dbReference type="Proteomes" id="UP000319746">
    <property type="component" value="Unassembled WGS sequence"/>
</dbReference>
<dbReference type="Gene3D" id="3.40.50.2000">
    <property type="entry name" value="Glycogen Phosphorylase B"/>
    <property type="match status" value="1"/>
</dbReference>
<dbReference type="GO" id="GO:0016740">
    <property type="term" value="F:transferase activity"/>
    <property type="evidence" value="ECO:0007669"/>
    <property type="project" value="UniProtKB-KW"/>
</dbReference>
<dbReference type="CDD" id="cd00761">
    <property type="entry name" value="Glyco_tranf_GTA_type"/>
    <property type="match status" value="1"/>
</dbReference>
<comment type="caution">
    <text evidence="2">The sequence shown here is derived from an EMBL/GenBank/DDBJ whole genome shotgun (WGS) entry which is preliminary data.</text>
</comment>
<dbReference type="Gene3D" id="3.90.550.10">
    <property type="entry name" value="Spore Coat Polysaccharide Biosynthesis Protein SpsA, Chain A"/>
    <property type="match status" value="1"/>
</dbReference>
<dbReference type="InterPro" id="IPR050834">
    <property type="entry name" value="Glycosyltransf_2"/>
</dbReference>
<organism evidence="2 3">
    <name type="scientific">Enteractinococcus coprophilus</name>
    <dbReference type="NCBI Taxonomy" id="1027633"/>
    <lineage>
        <taxon>Bacteria</taxon>
        <taxon>Bacillati</taxon>
        <taxon>Actinomycetota</taxon>
        <taxon>Actinomycetes</taxon>
        <taxon>Micrococcales</taxon>
        <taxon>Micrococcaceae</taxon>
    </lineage>
</organism>
<proteinExistence type="predicted"/>
<dbReference type="SUPFAM" id="SSF53448">
    <property type="entry name" value="Nucleotide-diphospho-sugar transferases"/>
    <property type="match status" value="1"/>
</dbReference>
<dbReference type="OrthoDB" id="8549922at2"/>
<dbReference type="PANTHER" id="PTHR43685">
    <property type="entry name" value="GLYCOSYLTRANSFERASE"/>
    <property type="match status" value="1"/>
</dbReference>
<evidence type="ECO:0000313" key="2">
    <source>
        <dbReference type="EMBL" id="TQL71672.1"/>
    </source>
</evidence>
<reference evidence="2 3" key="1">
    <citation type="submission" date="2019-06" db="EMBL/GenBank/DDBJ databases">
        <title>Sequencing the genomes of 1000 actinobacteria strains.</title>
        <authorList>
            <person name="Klenk H.-P."/>
        </authorList>
    </citation>
    <scope>NUCLEOTIDE SEQUENCE [LARGE SCALE GENOMIC DNA]</scope>
    <source>
        <strain evidence="2 3">DSM 24083</strain>
    </source>
</reference>
<keyword evidence="3" id="KW-1185">Reference proteome</keyword>
<dbReference type="EMBL" id="VFOU01000003">
    <property type="protein sequence ID" value="TQL71672.1"/>
    <property type="molecule type" value="Genomic_DNA"/>
</dbReference>
<dbReference type="SUPFAM" id="SSF53756">
    <property type="entry name" value="UDP-Glycosyltransferase/glycogen phosphorylase"/>
    <property type="match status" value="1"/>
</dbReference>
<evidence type="ECO:0000313" key="3">
    <source>
        <dbReference type="Proteomes" id="UP000319746"/>
    </source>
</evidence>
<gene>
    <name evidence="2" type="ORF">FB556_2165</name>
</gene>
<feature type="domain" description="Glycosyltransferase 2-like" evidence="1">
    <location>
        <begin position="227"/>
        <end position="389"/>
    </location>
</feature>
<dbReference type="Pfam" id="PF00535">
    <property type="entry name" value="Glycos_transf_2"/>
    <property type="match status" value="1"/>
</dbReference>
<dbReference type="AlphaFoldDB" id="A0A543AGH3"/>
<dbReference type="InterPro" id="IPR029044">
    <property type="entry name" value="Nucleotide-diphossugar_trans"/>
</dbReference>
<accession>A0A543AGH3</accession>